<keyword evidence="5" id="KW-0788">Thiol protease</keyword>
<dbReference type="SUPFAM" id="SSF54001">
    <property type="entry name" value="Cysteine proteinases"/>
    <property type="match status" value="1"/>
</dbReference>
<keyword evidence="3 6" id="KW-0732">Signal</keyword>
<organism evidence="8 9">
    <name type="scientific">Marinobacter psychrophilus</name>
    <dbReference type="NCBI Taxonomy" id="330734"/>
    <lineage>
        <taxon>Bacteria</taxon>
        <taxon>Pseudomonadati</taxon>
        <taxon>Pseudomonadota</taxon>
        <taxon>Gammaproteobacteria</taxon>
        <taxon>Pseudomonadales</taxon>
        <taxon>Marinobacteraceae</taxon>
        <taxon>Marinobacter</taxon>
    </lineage>
</organism>
<dbReference type="PANTHER" id="PTHR47360">
    <property type="entry name" value="MUREIN DD-ENDOPEPTIDASE MEPS/MUREIN LD-CARBOXYPEPTIDASE"/>
    <property type="match status" value="1"/>
</dbReference>
<name>A0A0H4I340_9GAMM</name>
<dbReference type="KEGG" id="mpq:ABA45_14410"/>
<evidence type="ECO:0000256" key="4">
    <source>
        <dbReference type="ARBA" id="ARBA00022801"/>
    </source>
</evidence>
<keyword evidence="2" id="KW-0645">Protease</keyword>
<evidence type="ECO:0000256" key="3">
    <source>
        <dbReference type="ARBA" id="ARBA00022729"/>
    </source>
</evidence>
<dbReference type="InterPro" id="IPR038765">
    <property type="entry name" value="Papain-like_cys_pep_sf"/>
</dbReference>
<keyword evidence="9" id="KW-1185">Reference proteome</keyword>
<gene>
    <name evidence="8" type="ORF">ABA45_14410</name>
</gene>
<feature type="domain" description="NlpC/P60" evidence="7">
    <location>
        <begin position="42"/>
        <end position="168"/>
    </location>
</feature>
<dbReference type="InterPro" id="IPR052062">
    <property type="entry name" value="Murein_DD/LD_carboxypeptidase"/>
</dbReference>
<evidence type="ECO:0000313" key="9">
    <source>
        <dbReference type="Proteomes" id="UP000036406"/>
    </source>
</evidence>
<dbReference type="AlphaFoldDB" id="A0A0H4I340"/>
<dbReference type="PANTHER" id="PTHR47360:SF1">
    <property type="entry name" value="ENDOPEPTIDASE NLPC-RELATED"/>
    <property type="match status" value="1"/>
</dbReference>
<evidence type="ECO:0000256" key="5">
    <source>
        <dbReference type="ARBA" id="ARBA00022807"/>
    </source>
</evidence>
<dbReference type="STRING" id="330734.ABA45_14410"/>
<dbReference type="EMBL" id="CP011494">
    <property type="protein sequence ID" value="AKO53461.1"/>
    <property type="molecule type" value="Genomic_DNA"/>
</dbReference>
<feature type="signal peptide" evidence="6">
    <location>
        <begin position="1"/>
        <end position="22"/>
    </location>
</feature>
<dbReference type="GO" id="GO:0006508">
    <property type="term" value="P:proteolysis"/>
    <property type="evidence" value="ECO:0007669"/>
    <property type="project" value="UniProtKB-KW"/>
</dbReference>
<evidence type="ECO:0000259" key="7">
    <source>
        <dbReference type="PROSITE" id="PS51935"/>
    </source>
</evidence>
<feature type="chain" id="PRO_5005206027" evidence="6">
    <location>
        <begin position="23"/>
        <end position="168"/>
    </location>
</feature>
<dbReference type="RefSeq" id="WP_048387217.1">
    <property type="nucleotide sequence ID" value="NZ_CP011494.1"/>
</dbReference>
<sequence length="168" mass="18707">MTWRSLLTLLTIAILFGLGGCASTQNLGTSDNNRWQPSESPATVSEMATAQQLWRVFDRYEGTPYRYGGTSASGFDCSGFITTAYHEAIGRRLPRTTHQMLAAGERVPLDDLRTGDLVFFTIKGKDQHAGIYMGDDSFIHASTSSGVMRSSLNGFYWRGRISQARRFY</sequence>
<evidence type="ECO:0000256" key="6">
    <source>
        <dbReference type="SAM" id="SignalP"/>
    </source>
</evidence>
<dbReference type="InterPro" id="IPR000064">
    <property type="entry name" value="NLP_P60_dom"/>
</dbReference>
<keyword evidence="4 8" id="KW-0378">Hydrolase</keyword>
<dbReference type="GO" id="GO:0008234">
    <property type="term" value="F:cysteine-type peptidase activity"/>
    <property type="evidence" value="ECO:0007669"/>
    <property type="project" value="UniProtKB-KW"/>
</dbReference>
<dbReference type="Gene3D" id="3.90.1720.10">
    <property type="entry name" value="endopeptidase domain like (from Nostoc punctiforme)"/>
    <property type="match status" value="1"/>
</dbReference>
<accession>A0A0H4I340</accession>
<evidence type="ECO:0000313" key="8">
    <source>
        <dbReference type="EMBL" id="AKO53461.1"/>
    </source>
</evidence>
<evidence type="ECO:0000256" key="2">
    <source>
        <dbReference type="ARBA" id="ARBA00022670"/>
    </source>
</evidence>
<reference evidence="8 9" key="1">
    <citation type="submission" date="2015-05" db="EMBL/GenBank/DDBJ databases">
        <title>Complete genome of Marinobacter psychrophilus strain 20041T isolated from sea-ice of the Canadian Basin.</title>
        <authorList>
            <person name="Song L."/>
            <person name="Ren L."/>
            <person name="Yu Y."/>
            <person name="Wang X."/>
        </authorList>
    </citation>
    <scope>NUCLEOTIDE SEQUENCE [LARGE SCALE GENOMIC DNA]</scope>
    <source>
        <strain evidence="8 9">20041</strain>
    </source>
</reference>
<dbReference type="PROSITE" id="PS51935">
    <property type="entry name" value="NLPC_P60"/>
    <property type="match status" value="1"/>
</dbReference>
<proteinExistence type="inferred from homology"/>
<dbReference type="PROSITE" id="PS51257">
    <property type="entry name" value="PROKAR_LIPOPROTEIN"/>
    <property type="match status" value="1"/>
</dbReference>
<dbReference type="PATRIC" id="fig|330734.3.peg.3030"/>
<dbReference type="Proteomes" id="UP000036406">
    <property type="component" value="Chromosome"/>
</dbReference>
<protein>
    <submittedName>
        <fullName evidence="8">Glycoside hydrolase</fullName>
    </submittedName>
</protein>
<comment type="similarity">
    <text evidence="1">Belongs to the peptidase C40 family.</text>
</comment>
<dbReference type="Pfam" id="PF00877">
    <property type="entry name" value="NLPC_P60"/>
    <property type="match status" value="1"/>
</dbReference>
<evidence type="ECO:0000256" key="1">
    <source>
        <dbReference type="ARBA" id="ARBA00007074"/>
    </source>
</evidence>